<sequence length="331" mass="37471">MPTPALQQHGVMRREESFFTADSTFSLSSLTRNFPSTNWLRIRFAHELGRMKNILRIFSSTDDMDSSPSTAPTLLMAKSPLSRVGSSSSLNIPAAPSLNQLSMLGEEEEIPGQSSASVAKSAPIQIPTPQPRQMSEKSSQFSTPDDHFHTADPIEERQFPVDDLTSHSQTTYEALKPAAVQILSLSKDMLDLRAELSKNYDFFLESFSKLGELTGTTLADKIKRVKDHYDAELNRVTSEQQTYISELQHRIEDYSKLEALHREEKESLARDLALQRDEVQRLTDEAVQLQEKVRSETYKEGIIAMELEKNRLSTEYEEIIEVCKCDAFMLS</sequence>
<evidence type="ECO:0000256" key="2">
    <source>
        <dbReference type="SAM" id="MobiDB-lite"/>
    </source>
</evidence>
<feature type="coiled-coil region" evidence="1">
    <location>
        <begin position="265"/>
        <end position="299"/>
    </location>
</feature>
<evidence type="ECO:0008006" key="5">
    <source>
        <dbReference type="Google" id="ProtNLM"/>
    </source>
</evidence>
<reference evidence="3 4" key="1">
    <citation type="submission" date="2018-11" db="EMBL/GenBank/DDBJ databases">
        <authorList>
            <consortium name="Pathogen Informatics"/>
        </authorList>
    </citation>
    <scope>NUCLEOTIDE SEQUENCE [LARGE SCALE GENOMIC DNA]</scope>
</reference>
<dbReference type="OrthoDB" id="447953at2759"/>
<keyword evidence="4" id="KW-1185">Reference proteome</keyword>
<accession>A0A3P7M253</accession>
<evidence type="ECO:0000313" key="3">
    <source>
        <dbReference type="EMBL" id="VDN23385.1"/>
    </source>
</evidence>
<feature type="region of interest" description="Disordered" evidence="2">
    <location>
        <begin position="126"/>
        <end position="145"/>
    </location>
</feature>
<protein>
    <recommendedName>
        <fullName evidence="5">Transforming acidic coiled-coil-containing protein C-terminal domain-containing protein</fullName>
    </recommendedName>
</protein>
<gene>
    <name evidence="3" type="ORF">CGOC_LOCUS9563</name>
</gene>
<name>A0A3P7M253_CYLGO</name>
<organism evidence="3 4">
    <name type="scientific">Cylicostephanus goldi</name>
    <name type="common">Nematode worm</name>
    <dbReference type="NCBI Taxonomy" id="71465"/>
    <lineage>
        <taxon>Eukaryota</taxon>
        <taxon>Metazoa</taxon>
        <taxon>Ecdysozoa</taxon>
        <taxon>Nematoda</taxon>
        <taxon>Chromadorea</taxon>
        <taxon>Rhabditida</taxon>
        <taxon>Rhabditina</taxon>
        <taxon>Rhabditomorpha</taxon>
        <taxon>Strongyloidea</taxon>
        <taxon>Strongylidae</taxon>
        <taxon>Cylicostephanus</taxon>
    </lineage>
</organism>
<evidence type="ECO:0000313" key="4">
    <source>
        <dbReference type="Proteomes" id="UP000271889"/>
    </source>
</evidence>
<dbReference type="Proteomes" id="UP000271889">
    <property type="component" value="Unassembled WGS sequence"/>
</dbReference>
<feature type="compositionally biased region" description="Polar residues" evidence="2">
    <location>
        <begin position="131"/>
        <end position="143"/>
    </location>
</feature>
<keyword evidence="1" id="KW-0175">Coiled coil</keyword>
<proteinExistence type="predicted"/>
<evidence type="ECO:0000256" key="1">
    <source>
        <dbReference type="SAM" id="Coils"/>
    </source>
</evidence>
<dbReference type="AlphaFoldDB" id="A0A3P7M253"/>
<dbReference type="EMBL" id="UYRV01107423">
    <property type="protein sequence ID" value="VDN23385.1"/>
    <property type="molecule type" value="Genomic_DNA"/>
</dbReference>